<protein>
    <submittedName>
        <fullName evidence="4">RNA polymerase sigma-70 factor (ECF subfamily)</fullName>
    </submittedName>
</protein>
<dbReference type="PANTHER" id="PTHR30173:SF43">
    <property type="entry name" value="ECF RNA POLYMERASE SIGMA FACTOR SIGI-RELATED"/>
    <property type="match status" value="1"/>
</dbReference>
<evidence type="ECO:0000256" key="1">
    <source>
        <dbReference type="ARBA" id="ARBA00011344"/>
    </source>
</evidence>
<evidence type="ECO:0000313" key="5">
    <source>
        <dbReference type="Proteomes" id="UP001235840"/>
    </source>
</evidence>
<dbReference type="Gene3D" id="3.10.450.50">
    <property type="match status" value="1"/>
</dbReference>
<dbReference type="InterPro" id="IPR007627">
    <property type="entry name" value="RNA_pol_sigma70_r2"/>
</dbReference>
<dbReference type="InterPro" id="IPR052704">
    <property type="entry name" value="ECF_Sigma-70_Domain"/>
</dbReference>
<dbReference type="Proteomes" id="UP001235840">
    <property type="component" value="Unassembled WGS sequence"/>
</dbReference>
<evidence type="ECO:0000259" key="2">
    <source>
        <dbReference type="Pfam" id="PF04542"/>
    </source>
</evidence>
<dbReference type="InterPro" id="IPR036388">
    <property type="entry name" value="WH-like_DNA-bd_sf"/>
</dbReference>
<comment type="caution">
    <text evidence="4">The sequence shown here is derived from an EMBL/GenBank/DDBJ whole genome shotgun (WGS) entry which is preliminary data.</text>
</comment>
<dbReference type="Gene3D" id="1.10.1740.10">
    <property type="match status" value="1"/>
</dbReference>
<dbReference type="InterPro" id="IPR032710">
    <property type="entry name" value="NTF2-like_dom_sf"/>
</dbReference>
<organism evidence="4 5">
    <name type="scientific">Caldalkalibacillus horti</name>
    <dbReference type="NCBI Taxonomy" id="77523"/>
    <lineage>
        <taxon>Bacteria</taxon>
        <taxon>Bacillati</taxon>
        <taxon>Bacillota</taxon>
        <taxon>Bacilli</taxon>
        <taxon>Bacillales</taxon>
        <taxon>Bacillaceae</taxon>
        <taxon>Caldalkalibacillus</taxon>
    </lineage>
</organism>
<dbReference type="SUPFAM" id="SSF54427">
    <property type="entry name" value="NTF2-like"/>
    <property type="match status" value="1"/>
</dbReference>
<dbReference type="InterPro" id="IPR013325">
    <property type="entry name" value="RNA_pol_sigma_r2"/>
</dbReference>
<dbReference type="Pfam" id="PF08281">
    <property type="entry name" value="Sigma70_r4_2"/>
    <property type="match status" value="1"/>
</dbReference>
<proteinExistence type="predicted"/>
<dbReference type="InterPro" id="IPR013249">
    <property type="entry name" value="RNA_pol_sigma70_r4_t2"/>
</dbReference>
<dbReference type="RefSeq" id="WP_307393846.1">
    <property type="nucleotide sequence ID" value="NZ_BAAADK010000032.1"/>
</dbReference>
<dbReference type="SUPFAM" id="SSF88946">
    <property type="entry name" value="Sigma2 domain of RNA polymerase sigma factors"/>
    <property type="match status" value="1"/>
</dbReference>
<dbReference type="InterPro" id="IPR013324">
    <property type="entry name" value="RNA_pol_sigma_r3/r4-like"/>
</dbReference>
<dbReference type="PANTHER" id="PTHR30173">
    <property type="entry name" value="SIGMA 19 FACTOR"/>
    <property type="match status" value="1"/>
</dbReference>
<gene>
    <name evidence="4" type="ORF">J2S11_001903</name>
</gene>
<keyword evidence="5" id="KW-1185">Reference proteome</keyword>
<dbReference type="Gene3D" id="1.10.10.10">
    <property type="entry name" value="Winged helix-like DNA-binding domain superfamily/Winged helix DNA-binding domain"/>
    <property type="match status" value="1"/>
</dbReference>
<evidence type="ECO:0000259" key="3">
    <source>
        <dbReference type="Pfam" id="PF08281"/>
    </source>
</evidence>
<dbReference type="SUPFAM" id="SSF88659">
    <property type="entry name" value="Sigma3 and sigma4 domains of RNA polymerase sigma factors"/>
    <property type="match status" value="1"/>
</dbReference>
<dbReference type="Pfam" id="PF04542">
    <property type="entry name" value="Sigma70_r2"/>
    <property type="match status" value="1"/>
</dbReference>
<feature type="domain" description="RNA polymerase sigma-70 region 2" evidence="2">
    <location>
        <begin position="11"/>
        <end position="74"/>
    </location>
</feature>
<dbReference type="InterPro" id="IPR014284">
    <property type="entry name" value="RNA_pol_sigma-70_dom"/>
</dbReference>
<accession>A0ABT9VYF6</accession>
<reference evidence="4 5" key="1">
    <citation type="submission" date="2023-07" db="EMBL/GenBank/DDBJ databases">
        <title>Genomic Encyclopedia of Type Strains, Phase IV (KMG-IV): sequencing the most valuable type-strain genomes for metagenomic binning, comparative biology and taxonomic classification.</title>
        <authorList>
            <person name="Goeker M."/>
        </authorList>
    </citation>
    <scope>NUCLEOTIDE SEQUENCE [LARGE SCALE GENOMIC DNA]</scope>
    <source>
        <strain evidence="4 5">DSM 12751</strain>
    </source>
</reference>
<feature type="domain" description="RNA polymerase sigma factor 70 region 4 type 2" evidence="3">
    <location>
        <begin position="111"/>
        <end position="161"/>
    </location>
</feature>
<comment type="subunit">
    <text evidence="1">Interacts transiently with the RNA polymerase catalytic core formed by RpoA, RpoB, RpoC and RpoZ (2 alpha, 1 beta, 1 beta' and 1 omega subunit) to form the RNA polymerase holoenzyme that can initiate transcription.</text>
</comment>
<sequence>MSSPETLAEQFESNREHLKSVAYRMLGSLSEADDAVQETWLRLNRSGTDQIENLRAWLTTVVSRICLDTLRSRKIKREESLEAHFTDTFESYDAESSPEAEALLADSVGVALLVVLDHLKPSERITFVLHDIFSIPFNKIASILGKSEIATRKIASRARRRVHGADTRKASDFEHKHELVDAFLTAARKGDFDRLLDVLHPNVVLRDDRQTGTIRTTKGAKALANQVIGRAQAAQIALINGSIGVIAAPYGKLLYSIQFKMTKEKITEIDLISSPTRLKELEIEVVNL</sequence>
<name>A0ABT9VYF6_9BACI</name>
<evidence type="ECO:0000313" key="4">
    <source>
        <dbReference type="EMBL" id="MDQ0166002.1"/>
    </source>
</evidence>
<dbReference type="NCBIfam" id="TIGR02937">
    <property type="entry name" value="sigma70-ECF"/>
    <property type="match status" value="1"/>
</dbReference>
<dbReference type="EMBL" id="JAUSTY010000006">
    <property type="protein sequence ID" value="MDQ0166002.1"/>
    <property type="molecule type" value="Genomic_DNA"/>
</dbReference>